<comment type="caution">
    <text evidence="4">The sequence shown here is derived from an EMBL/GenBank/DDBJ whole genome shotgun (WGS) entry which is preliminary data.</text>
</comment>
<evidence type="ECO:0000256" key="1">
    <source>
        <dbReference type="PROSITE-ProRule" id="PRU00278"/>
    </source>
</evidence>
<keyword evidence="5" id="KW-1185">Reference proteome</keyword>
<feature type="domain" description="PpiC" evidence="3">
    <location>
        <begin position="178"/>
        <end position="278"/>
    </location>
</feature>
<dbReference type="RefSeq" id="WP_121934518.1">
    <property type="nucleotide sequence ID" value="NZ_RDOJ01000008.1"/>
</dbReference>
<dbReference type="SUPFAM" id="SSF54534">
    <property type="entry name" value="FKBP-like"/>
    <property type="match status" value="2"/>
</dbReference>
<feature type="chain" id="PRO_5018300417" evidence="2">
    <location>
        <begin position="27"/>
        <end position="453"/>
    </location>
</feature>
<dbReference type="PANTHER" id="PTHR47245:SF2">
    <property type="entry name" value="PEPTIDYL-PROLYL CIS-TRANS ISOMERASE HP_0175-RELATED"/>
    <property type="match status" value="1"/>
</dbReference>
<dbReference type="PANTHER" id="PTHR47245">
    <property type="entry name" value="PEPTIDYLPROLYL ISOMERASE"/>
    <property type="match status" value="1"/>
</dbReference>
<reference evidence="4 5" key="1">
    <citation type="submission" date="2018-10" db="EMBL/GenBank/DDBJ databases">
        <authorList>
            <person name="Chen X."/>
        </authorList>
    </citation>
    <scope>NUCLEOTIDE SEQUENCE [LARGE SCALE GENOMIC DNA]</scope>
    <source>
        <strain evidence="4 5">YIM 102668</strain>
    </source>
</reference>
<gene>
    <name evidence="4" type="ORF">EAH69_07210</name>
</gene>
<dbReference type="OrthoDB" id="14196at2"/>
<dbReference type="Pfam" id="PF00639">
    <property type="entry name" value="Rotamase"/>
    <property type="match status" value="2"/>
</dbReference>
<dbReference type="GO" id="GO:0003755">
    <property type="term" value="F:peptidyl-prolyl cis-trans isomerase activity"/>
    <property type="evidence" value="ECO:0007669"/>
    <property type="project" value="UniProtKB-KW"/>
</dbReference>
<dbReference type="InterPro" id="IPR027304">
    <property type="entry name" value="Trigger_fact/SurA_dom_sf"/>
</dbReference>
<dbReference type="InterPro" id="IPR050245">
    <property type="entry name" value="PrsA_foldase"/>
</dbReference>
<dbReference type="EMBL" id="RDOJ01000008">
    <property type="protein sequence ID" value="RLZ09835.1"/>
    <property type="molecule type" value="Genomic_DNA"/>
</dbReference>
<dbReference type="PROSITE" id="PS50198">
    <property type="entry name" value="PPIC_PPIASE_2"/>
    <property type="match status" value="2"/>
</dbReference>
<dbReference type="Gene3D" id="3.10.50.40">
    <property type="match status" value="2"/>
</dbReference>
<proteinExistence type="predicted"/>
<dbReference type="InterPro" id="IPR046357">
    <property type="entry name" value="PPIase_dom_sf"/>
</dbReference>
<evidence type="ECO:0000313" key="4">
    <source>
        <dbReference type="EMBL" id="RLZ09835.1"/>
    </source>
</evidence>
<organism evidence="4 5">
    <name type="scientific">Faecalibacter macacae</name>
    <dbReference type="NCBI Taxonomy" id="1859289"/>
    <lineage>
        <taxon>Bacteria</taxon>
        <taxon>Pseudomonadati</taxon>
        <taxon>Bacteroidota</taxon>
        <taxon>Flavobacteriia</taxon>
        <taxon>Flavobacteriales</taxon>
        <taxon>Weeksellaceae</taxon>
        <taxon>Faecalibacter</taxon>
    </lineage>
</organism>
<evidence type="ECO:0000259" key="3">
    <source>
        <dbReference type="PROSITE" id="PS50198"/>
    </source>
</evidence>
<evidence type="ECO:0000313" key="5">
    <source>
        <dbReference type="Proteomes" id="UP000275348"/>
    </source>
</evidence>
<name>A0A3L9M9U6_9FLAO</name>
<protein>
    <submittedName>
        <fullName evidence="4">Peptidylprolyl isomerase</fullName>
    </submittedName>
</protein>
<feature type="domain" description="PpiC" evidence="3">
    <location>
        <begin position="281"/>
        <end position="341"/>
    </location>
</feature>
<keyword evidence="2" id="KW-0732">Signal</keyword>
<dbReference type="AlphaFoldDB" id="A0A3L9M9U6"/>
<feature type="signal peptide" evidence="2">
    <location>
        <begin position="1"/>
        <end position="26"/>
    </location>
</feature>
<dbReference type="InterPro" id="IPR000297">
    <property type="entry name" value="PPIase_PpiC"/>
</dbReference>
<keyword evidence="1" id="KW-0697">Rotamase</keyword>
<accession>A0A3L9M9U6</accession>
<sequence>MKSKYMNFRACMMLFLTTFVTVNTFAQSAKSTKLDGIAAVIGDQIVLESDVERDYILSKQQGLQVADKCEFLNDILMEKMLIDRAKHDTLISVSQDEVTRSLNAQIEDFKQRGGGEENVLKFFGFRTMAEMKNEMKYIVEDNIFSRRKREMLVSGLDATPEEVRTFFEKNKTELPDVKEEITLSHIILYPEVSEENEQKIIDELKGIKQEIEEGASFATKAILYSEDPGSANNGGQYLKVQRGKMVKEFDAVAFNLEEGEISDPFKTEYGYHIIKLDKRRGQELDLRHILVTLKPTEDEMAKTTEKLDSIRVLINEGKMTFKDAAIRFSDDKFTKYNEGNLMSPQTGEDRFEKINLPLGEFSAVTGVGEGELSTVFVDDYQNKKVVRLMRVNRIYPEHKVNYEDDYYRIKQFAIRYKEQDVLVDWVKKQVPDSFIKIGEDYKSCQFPINWEKK</sequence>
<dbReference type="Proteomes" id="UP000275348">
    <property type="component" value="Unassembled WGS sequence"/>
</dbReference>
<dbReference type="SUPFAM" id="SSF109998">
    <property type="entry name" value="Triger factor/SurA peptide-binding domain-like"/>
    <property type="match status" value="1"/>
</dbReference>
<keyword evidence="1 4" id="KW-0413">Isomerase</keyword>
<evidence type="ECO:0000256" key="2">
    <source>
        <dbReference type="SAM" id="SignalP"/>
    </source>
</evidence>